<gene>
    <name evidence="3" type="ORF">FYJ68_06115</name>
</gene>
<dbReference type="AlphaFoldDB" id="A0A6N7XN55"/>
<comment type="caution">
    <text evidence="3">The sequence shown here is derived from an EMBL/GenBank/DDBJ whole genome shotgun (WGS) entry which is preliminary data.</text>
</comment>
<keyword evidence="1" id="KW-0597">Phosphoprotein</keyword>
<dbReference type="Gene3D" id="2.60.200.20">
    <property type="match status" value="1"/>
</dbReference>
<evidence type="ECO:0000313" key="4">
    <source>
        <dbReference type="Proteomes" id="UP000469325"/>
    </source>
</evidence>
<evidence type="ECO:0000259" key="2">
    <source>
        <dbReference type="SMART" id="SM00240"/>
    </source>
</evidence>
<evidence type="ECO:0000313" key="3">
    <source>
        <dbReference type="EMBL" id="MST72678.1"/>
    </source>
</evidence>
<protein>
    <recommendedName>
        <fullName evidence="2">FHA domain-containing protein</fullName>
    </recommendedName>
</protein>
<evidence type="ECO:0000256" key="1">
    <source>
        <dbReference type="ARBA" id="ARBA00022553"/>
    </source>
</evidence>
<dbReference type="Pfam" id="PF00498">
    <property type="entry name" value="FHA"/>
    <property type="match status" value="1"/>
</dbReference>
<dbReference type="EMBL" id="VUNC01000004">
    <property type="protein sequence ID" value="MST72678.1"/>
    <property type="molecule type" value="Genomic_DNA"/>
</dbReference>
<name>A0A6N7XN55_9ACTN</name>
<dbReference type="Proteomes" id="UP000469325">
    <property type="component" value="Unassembled WGS sequence"/>
</dbReference>
<keyword evidence="4" id="KW-1185">Reference proteome</keyword>
<dbReference type="SUPFAM" id="SSF49879">
    <property type="entry name" value="SMAD/FHA domain"/>
    <property type="match status" value="1"/>
</dbReference>
<dbReference type="SMART" id="SM00240">
    <property type="entry name" value="FHA"/>
    <property type="match status" value="1"/>
</dbReference>
<dbReference type="InterPro" id="IPR000253">
    <property type="entry name" value="FHA_dom"/>
</dbReference>
<dbReference type="InterPro" id="IPR008984">
    <property type="entry name" value="SMAD_FHA_dom_sf"/>
</dbReference>
<feature type="domain" description="FHA" evidence="2">
    <location>
        <begin position="99"/>
        <end position="149"/>
    </location>
</feature>
<sequence length="176" mass="18268">METKTCPCCGMELFSDMDVCYGCMYDFAREPTGEPAPDPLAMDLDEPDIPRPPDPVPGAVGEAGDTLVLGEGCRLSPRGMSIGLRGNDLEVTIPLPDGGITVGSLPANDVVLHSRAVAGRQLRISPCLGGALVEDGGSENPATLRGRYVSSLAKMTPGDVLDVCGTKITLVCPPVA</sequence>
<reference evidence="3 4" key="1">
    <citation type="submission" date="2019-08" db="EMBL/GenBank/DDBJ databases">
        <title>In-depth cultivation of the pig gut microbiome towards novel bacterial diversity and tailored functional studies.</title>
        <authorList>
            <person name="Wylensek D."/>
            <person name="Hitch T.C.A."/>
            <person name="Clavel T."/>
        </authorList>
    </citation>
    <scope>NUCLEOTIDE SEQUENCE [LARGE SCALE GENOMIC DNA]</scope>
    <source>
        <strain evidence="3 4">CA-Schmier-601-WT-1</strain>
    </source>
</reference>
<dbReference type="RefSeq" id="WP_154435060.1">
    <property type="nucleotide sequence ID" value="NZ_VUNC01000004.1"/>
</dbReference>
<organism evidence="3 4">
    <name type="scientific">Olsenella porci</name>
    <dbReference type="NCBI Taxonomy" id="2652279"/>
    <lineage>
        <taxon>Bacteria</taxon>
        <taxon>Bacillati</taxon>
        <taxon>Actinomycetota</taxon>
        <taxon>Coriobacteriia</taxon>
        <taxon>Coriobacteriales</taxon>
        <taxon>Atopobiaceae</taxon>
        <taxon>Olsenella</taxon>
    </lineage>
</organism>
<accession>A0A6N7XN55</accession>
<proteinExistence type="predicted"/>
<dbReference type="CDD" id="cd00060">
    <property type="entry name" value="FHA"/>
    <property type="match status" value="1"/>
</dbReference>